<dbReference type="CDD" id="cd09971">
    <property type="entry name" value="SdiA-regulated"/>
    <property type="match status" value="1"/>
</dbReference>
<gene>
    <name evidence="5" type="ORF">POT9AD_1939</name>
</gene>
<name>A0A653B2M6_ECTOL</name>
<organism evidence="5">
    <name type="scientific">Ectopseudomonas oleovorans</name>
    <name type="common">Pseudomonas oleovorans</name>
    <dbReference type="NCBI Taxonomy" id="301"/>
    <lineage>
        <taxon>Bacteria</taxon>
        <taxon>Pseudomonadati</taxon>
        <taxon>Pseudomonadota</taxon>
        <taxon>Gammaproteobacteria</taxon>
        <taxon>Pseudomonadales</taxon>
        <taxon>Pseudomonadaceae</taxon>
        <taxon>Ectopseudomonas</taxon>
    </lineage>
</organism>
<evidence type="ECO:0000256" key="4">
    <source>
        <dbReference type="ARBA" id="ARBA00023136"/>
    </source>
</evidence>
<protein>
    <recommendedName>
        <fullName evidence="6">SdiA-regulated domain-containing protein</fullName>
    </recommendedName>
</protein>
<comment type="subcellular location">
    <subcellularLocation>
        <location evidence="1">Cell membrane</location>
    </subcellularLocation>
</comment>
<keyword evidence="4" id="KW-0472">Membrane</keyword>
<accession>A0A653B2M6</accession>
<dbReference type="AlphaFoldDB" id="A0A653B2M6"/>
<comment type="similarity">
    <text evidence="2">Belongs to the YjiK family.</text>
</comment>
<dbReference type="EMBL" id="LR130779">
    <property type="protein sequence ID" value="VDN62919.1"/>
    <property type="molecule type" value="Genomic_DNA"/>
</dbReference>
<proteinExistence type="inferred from homology"/>
<evidence type="ECO:0000256" key="2">
    <source>
        <dbReference type="ARBA" id="ARBA00009852"/>
    </source>
</evidence>
<evidence type="ECO:0000256" key="1">
    <source>
        <dbReference type="ARBA" id="ARBA00004236"/>
    </source>
</evidence>
<dbReference type="Gene3D" id="2.120.10.30">
    <property type="entry name" value="TolB, C-terminal domain"/>
    <property type="match status" value="1"/>
</dbReference>
<sequence length="324" mass="36319">MHARRSNAVAGFSVVVRETAMRRLLSINPWLYLLLFVLLGGAVLAQQYRLFERAWFSVQEWQHGAQWREQSLWLGDYRVVIEARPIADIRDVSALTYDPDRRSLFSVTNKPARVIELNLQGELLRTIDLQGFGDPEAIEYVGPGTYVIADEREQRLVKVRIDDDTAVLDAADFQQLSLGIGRNGNKGFEGLAYDAQGQRLLVAKERDPVRIFEVLGFPHIDESKPLALQVNTDPKRDARLFVRDLSSLDFDSATGHLLALSDESRLVIELNAAGEPVSTLSLLRGQHGLQHGVPQAEGIASDQAGNLYLISEPNLFYLFRKPAD</sequence>
<reference evidence="5" key="1">
    <citation type="submission" date="2018-11" db="EMBL/GenBank/DDBJ databases">
        <authorList>
            <consortium name="Genoscope - CEA"/>
            <person name="William W."/>
        </authorList>
    </citation>
    <scope>NUCLEOTIDE SEQUENCE [LARGE SCALE GENOMIC DNA]</scope>
    <source>
        <strain evidence="5">T9AD</strain>
    </source>
</reference>
<dbReference type="GO" id="GO:0005886">
    <property type="term" value="C:plasma membrane"/>
    <property type="evidence" value="ECO:0007669"/>
    <property type="project" value="UniProtKB-SubCell"/>
</dbReference>
<evidence type="ECO:0000256" key="3">
    <source>
        <dbReference type="ARBA" id="ARBA00022475"/>
    </source>
</evidence>
<evidence type="ECO:0008006" key="6">
    <source>
        <dbReference type="Google" id="ProtNLM"/>
    </source>
</evidence>
<dbReference type="InterPro" id="IPR009722">
    <property type="entry name" value="YjiK/CarP"/>
</dbReference>
<evidence type="ECO:0000313" key="5">
    <source>
        <dbReference type="EMBL" id="VDN62919.1"/>
    </source>
</evidence>
<keyword evidence="3" id="KW-1003">Cell membrane</keyword>
<dbReference type="SUPFAM" id="SSF50956">
    <property type="entry name" value="Thermostable phytase (3-phytase)"/>
    <property type="match status" value="1"/>
</dbReference>
<dbReference type="Pfam" id="PF06977">
    <property type="entry name" value="SdiA-regulated"/>
    <property type="match status" value="1"/>
</dbReference>
<dbReference type="InterPro" id="IPR011042">
    <property type="entry name" value="6-blade_b-propeller_TolB-like"/>
</dbReference>